<keyword evidence="7" id="KW-1185">Reference proteome</keyword>
<dbReference type="Proteomes" id="UP000054321">
    <property type="component" value="Unassembled WGS sequence"/>
</dbReference>
<dbReference type="SUPFAM" id="SSF53335">
    <property type="entry name" value="S-adenosyl-L-methionine-dependent methyltransferases"/>
    <property type="match status" value="1"/>
</dbReference>
<evidence type="ECO:0000313" key="7">
    <source>
        <dbReference type="Proteomes" id="UP000054321"/>
    </source>
</evidence>
<protein>
    <recommendedName>
        <fullName evidence="5">Methyltransferase domain-containing protein</fullName>
    </recommendedName>
</protein>
<dbReference type="AlphaFoldDB" id="A0A0C3H1H4"/>
<dbReference type="STRING" id="913774.A0A0C3H1H4"/>
<dbReference type="HOGENOM" id="CLU_051542_0_1_1"/>
<evidence type="ECO:0000256" key="4">
    <source>
        <dbReference type="ARBA" id="ARBA00038314"/>
    </source>
</evidence>
<organism evidence="6 7">
    <name type="scientific">Oidiodendron maius (strain Zn)</name>
    <dbReference type="NCBI Taxonomy" id="913774"/>
    <lineage>
        <taxon>Eukaryota</taxon>
        <taxon>Fungi</taxon>
        <taxon>Dikarya</taxon>
        <taxon>Ascomycota</taxon>
        <taxon>Pezizomycotina</taxon>
        <taxon>Leotiomycetes</taxon>
        <taxon>Leotiomycetes incertae sedis</taxon>
        <taxon>Myxotrichaceae</taxon>
        <taxon>Oidiodendron</taxon>
    </lineage>
</organism>
<dbReference type="InterPro" id="IPR051654">
    <property type="entry name" value="Meroterpenoid_MTases"/>
</dbReference>
<evidence type="ECO:0000313" key="6">
    <source>
        <dbReference type="EMBL" id="KIM97204.1"/>
    </source>
</evidence>
<feature type="domain" description="Methyltransferase" evidence="5">
    <location>
        <begin position="105"/>
        <end position="204"/>
    </location>
</feature>
<proteinExistence type="inferred from homology"/>
<gene>
    <name evidence="6" type="ORF">OIDMADRAFT_147733</name>
</gene>
<dbReference type="InterPro" id="IPR029063">
    <property type="entry name" value="SAM-dependent_MTases_sf"/>
</dbReference>
<keyword evidence="2" id="KW-0808">Transferase</keyword>
<dbReference type="InterPro" id="IPR041698">
    <property type="entry name" value="Methyltransf_25"/>
</dbReference>
<evidence type="ECO:0000256" key="1">
    <source>
        <dbReference type="ARBA" id="ARBA00005179"/>
    </source>
</evidence>
<reference evidence="7" key="2">
    <citation type="submission" date="2015-01" db="EMBL/GenBank/DDBJ databases">
        <title>Evolutionary Origins and Diversification of the Mycorrhizal Mutualists.</title>
        <authorList>
            <consortium name="DOE Joint Genome Institute"/>
            <consortium name="Mycorrhizal Genomics Consortium"/>
            <person name="Kohler A."/>
            <person name="Kuo A."/>
            <person name="Nagy L.G."/>
            <person name="Floudas D."/>
            <person name="Copeland A."/>
            <person name="Barry K.W."/>
            <person name="Cichocki N."/>
            <person name="Veneault-Fourrey C."/>
            <person name="LaButti K."/>
            <person name="Lindquist E.A."/>
            <person name="Lipzen A."/>
            <person name="Lundell T."/>
            <person name="Morin E."/>
            <person name="Murat C."/>
            <person name="Riley R."/>
            <person name="Ohm R."/>
            <person name="Sun H."/>
            <person name="Tunlid A."/>
            <person name="Henrissat B."/>
            <person name="Grigoriev I.V."/>
            <person name="Hibbett D.S."/>
            <person name="Martin F."/>
        </authorList>
    </citation>
    <scope>NUCLEOTIDE SEQUENCE [LARGE SCALE GENOMIC DNA]</scope>
    <source>
        <strain evidence="7">Zn</strain>
    </source>
</reference>
<dbReference type="OrthoDB" id="2094832at2759"/>
<dbReference type="Pfam" id="PF13649">
    <property type="entry name" value="Methyltransf_25"/>
    <property type="match status" value="1"/>
</dbReference>
<reference evidence="6 7" key="1">
    <citation type="submission" date="2014-04" db="EMBL/GenBank/DDBJ databases">
        <authorList>
            <consortium name="DOE Joint Genome Institute"/>
            <person name="Kuo A."/>
            <person name="Martino E."/>
            <person name="Perotto S."/>
            <person name="Kohler A."/>
            <person name="Nagy L.G."/>
            <person name="Floudas D."/>
            <person name="Copeland A."/>
            <person name="Barry K.W."/>
            <person name="Cichocki N."/>
            <person name="Veneault-Fourrey C."/>
            <person name="LaButti K."/>
            <person name="Lindquist E.A."/>
            <person name="Lipzen A."/>
            <person name="Lundell T."/>
            <person name="Morin E."/>
            <person name="Murat C."/>
            <person name="Sun H."/>
            <person name="Tunlid A."/>
            <person name="Henrissat B."/>
            <person name="Grigoriev I.V."/>
            <person name="Hibbett D.S."/>
            <person name="Martin F."/>
            <person name="Nordberg H.P."/>
            <person name="Cantor M.N."/>
            <person name="Hua S.X."/>
        </authorList>
    </citation>
    <scope>NUCLEOTIDE SEQUENCE [LARGE SCALE GENOMIC DNA]</scope>
    <source>
        <strain evidence="6 7">Zn</strain>
    </source>
</reference>
<dbReference type="EMBL" id="KN832882">
    <property type="protein sequence ID" value="KIM97204.1"/>
    <property type="molecule type" value="Genomic_DNA"/>
</dbReference>
<accession>A0A0C3H1H4</accession>
<dbReference type="Gene3D" id="3.40.50.150">
    <property type="entry name" value="Vaccinia Virus protein VP39"/>
    <property type="match status" value="1"/>
</dbReference>
<name>A0A0C3H1H4_OIDMZ</name>
<evidence type="ECO:0000256" key="3">
    <source>
        <dbReference type="ARBA" id="ARBA00022691"/>
    </source>
</evidence>
<evidence type="ECO:0000259" key="5">
    <source>
        <dbReference type="Pfam" id="PF13649"/>
    </source>
</evidence>
<dbReference type="InParanoid" id="A0A0C3H1H4"/>
<comment type="pathway">
    <text evidence="1">Secondary metabolite biosynthesis.</text>
</comment>
<keyword evidence="3" id="KW-0949">S-adenosyl-L-methionine</keyword>
<dbReference type="PANTHER" id="PTHR35897:SF1">
    <property type="entry name" value="METHYLTRANSFERASE AUSD"/>
    <property type="match status" value="1"/>
</dbReference>
<comment type="similarity">
    <text evidence="4">Belongs to the class I-like SAM-binding methyltransferase superfamily.</text>
</comment>
<dbReference type="PANTHER" id="PTHR35897">
    <property type="entry name" value="METHYLTRANSFERASE AUSD"/>
    <property type="match status" value="1"/>
</dbReference>
<sequence length="290" mass="33286">MATTPQGRTNIPDAEAKIDLRDKDLPWYYPELKKLGPSARELLENYSRIPPAEVEDHIYKMRDEAWEVFPYPCIGEFRFLDLAISLSPDYPAVLQRLKSGKENFLDLGCCVGQELRKVAHDGAIQENLYGSDLRAEFFEMGYRLFLDRDTLKSKFIEADITDANSALSGLDGKIDIIYAGSFLHLFNYEGQVEVCKRLVKLLREKKDSLILGRQVGNTDAGEYVQTTNESGIMYRHNAESFKKMWDEVGEETGTKWRVDYDFVLFESLSKEETDKVEPGVGMLRFSVFRE</sequence>
<evidence type="ECO:0000256" key="2">
    <source>
        <dbReference type="ARBA" id="ARBA00022679"/>
    </source>
</evidence>
<dbReference type="GO" id="GO:0016740">
    <property type="term" value="F:transferase activity"/>
    <property type="evidence" value="ECO:0007669"/>
    <property type="project" value="UniProtKB-KW"/>
</dbReference>